<comment type="caution">
    <text evidence="1">The sequence shown here is derived from an EMBL/GenBank/DDBJ whole genome shotgun (WGS) entry which is preliminary data.</text>
</comment>
<dbReference type="AlphaFoldDB" id="A0A023BTU0"/>
<organism evidence="1 2">
    <name type="scientific">Aquimarina atlantica</name>
    <dbReference type="NCBI Taxonomy" id="1317122"/>
    <lineage>
        <taxon>Bacteria</taxon>
        <taxon>Pseudomonadati</taxon>
        <taxon>Bacteroidota</taxon>
        <taxon>Flavobacteriia</taxon>
        <taxon>Flavobacteriales</taxon>
        <taxon>Flavobacteriaceae</taxon>
        <taxon>Aquimarina</taxon>
    </lineage>
</organism>
<keyword evidence="2" id="KW-1185">Reference proteome</keyword>
<sequence length="182" mass="21920">MSIQKNKNRIESTNCIVAEDHIYFPKGYYFKYGYLKDQKKLPFSIINEIRTNTRPVTAKINTNEIIFLQGLDEKQCIEIKEKSNISLTTPVDNWSLLCDEFLDTEFSEAQKENVIQLLKKNGIDKDEVHQIRKRISSRMLLRTFFSWEWIYYGQFDVLKQLWPLSYKKYWWTMEIALRNKKQ</sequence>
<dbReference type="RefSeq" id="WP_034243026.1">
    <property type="nucleotide sequence ID" value="NZ_AQRA01000006.1"/>
</dbReference>
<dbReference type="EMBL" id="AQRA01000006">
    <property type="protein sequence ID" value="EZH73208.1"/>
    <property type="molecule type" value="Genomic_DNA"/>
</dbReference>
<accession>A0A023BTU0</accession>
<dbReference type="OrthoDB" id="4554121at2"/>
<protein>
    <submittedName>
        <fullName evidence="1">Uncharacterized protein</fullName>
    </submittedName>
</protein>
<dbReference type="eggNOG" id="ENOG5032U6J">
    <property type="taxonomic scope" value="Bacteria"/>
</dbReference>
<dbReference type="Proteomes" id="UP000023541">
    <property type="component" value="Unassembled WGS sequence"/>
</dbReference>
<reference evidence="1 2" key="1">
    <citation type="submission" date="2014-04" db="EMBL/GenBank/DDBJ databases">
        <title>Aquimarina sp. 22II-S11-z7 Genome Sequencing.</title>
        <authorList>
            <person name="Lai Q."/>
        </authorList>
    </citation>
    <scope>NUCLEOTIDE SEQUENCE [LARGE SCALE GENOMIC DNA]</scope>
    <source>
        <strain evidence="1 2">22II-S11-z7</strain>
    </source>
</reference>
<evidence type="ECO:0000313" key="2">
    <source>
        <dbReference type="Proteomes" id="UP000023541"/>
    </source>
</evidence>
<gene>
    <name evidence="1" type="ORF">ATO12_19585</name>
</gene>
<evidence type="ECO:0000313" key="1">
    <source>
        <dbReference type="EMBL" id="EZH73208.1"/>
    </source>
</evidence>
<proteinExistence type="predicted"/>
<name>A0A023BTU0_9FLAO</name>